<dbReference type="PROSITE" id="PS50850">
    <property type="entry name" value="MFS"/>
    <property type="match status" value="1"/>
</dbReference>
<evidence type="ECO:0000256" key="7">
    <source>
        <dbReference type="SAM" id="Phobius"/>
    </source>
</evidence>
<reference evidence="9 10" key="1">
    <citation type="journal article" date="2018" name="Science">
        <title>The opium poppy genome and morphinan production.</title>
        <authorList>
            <person name="Guo L."/>
            <person name="Winzer T."/>
            <person name="Yang X."/>
            <person name="Li Y."/>
            <person name="Ning Z."/>
            <person name="He Z."/>
            <person name="Teodor R."/>
            <person name="Lu Y."/>
            <person name="Bowser T.A."/>
            <person name="Graham I.A."/>
            <person name="Ye K."/>
        </authorList>
    </citation>
    <scope>NUCLEOTIDE SEQUENCE [LARGE SCALE GENOMIC DNA]</scope>
    <source>
        <strain evidence="10">cv. HN1</strain>
        <tissue evidence="9">Leaves</tissue>
    </source>
</reference>
<keyword evidence="10" id="KW-1185">Reference proteome</keyword>
<dbReference type="SUPFAM" id="SSF103473">
    <property type="entry name" value="MFS general substrate transporter"/>
    <property type="match status" value="1"/>
</dbReference>
<dbReference type="AlphaFoldDB" id="A0A4Y7LJK8"/>
<dbReference type="PANTHER" id="PTHR23505">
    <property type="entry name" value="SPINSTER"/>
    <property type="match status" value="1"/>
</dbReference>
<dbReference type="Pfam" id="PF07690">
    <property type="entry name" value="MFS_1"/>
    <property type="match status" value="1"/>
</dbReference>
<evidence type="ECO:0000259" key="8">
    <source>
        <dbReference type="PROSITE" id="PS50850"/>
    </source>
</evidence>
<dbReference type="GO" id="GO:0016020">
    <property type="term" value="C:membrane"/>
    <property type="evidence" value="ECO:0007669"/>
    <property type="project" value="UniProtKB-SubCell"/>
</dbReference>
<evidence type="ECO:0000256" key="2">
    <source>
        <dbReference type="ARBA" id="ARBA00022448"/>
    </source>
</evidence>
<evidence type="ECO:0000256" key="5">
    <source>
        <dbReference type="ARBA" id="ARBA00023136"/>
    </source>
</evidence>
<proteinExistence type="inferred from homology"/>
<evidence type="ECO:0000313" key="10">
    <source>
        <dbReference type="Proteomes" id="UP000316621"/>
    </source>
</evidence>
<accession>A0A4Y7LJK8</accession>
<organism evidence="9 10">
    <name type="scientific">Papaver somniferum</name>
    <name type="common">Opium poppy</name>
    <dbReference type="NCBI Taxonomy" id="3469"/>
    <lineage>
        <taxon>Eukaryota</taxon>
        <taxon>Viridiplantae</taxon>
        <taxon>Streptophyta</taxon>
        <taxon>Embryophyta</taxon>
        <taxon>Tracheophyta</taxon>
        <taxon>Spermatophyta</taxon>
        <taxon>Magnoliopsida</taxon>
        <taxon>Ranunculales</taxon>
        <taxon>Papaveraceae</taxon>
        <taxon>Papaveroideae</taxon>
        <taxon>Papaver</taxon>
    </lineage>
</organism>
<dbReference type="InterPro" id="IPR036259">
    <property type="entry name" value="MFS_trans_sf"/>
</dbReference>
<comment type="subcellular location">
    <subcellularLocation>
        <location evidence="1">Membrane</location>
        <topology evidence="1">Multi-pass membrane protein</topology>
    </subcellularLocation>
</comment>
<name>A0A4Y7LJK8_PAPSO</name>
<dbReference type="Gramene" id="RZC84359">
    <property type="protein sequence ID" value="RZC84359"/>
    <property type="gene ID" value="C5167_047145"/>
</dbReference>
<evidence type="ECO:0000256" key="4">
    <source>
        <dbReference type="ARBA" id="ARBA00022989"/>
    </source>
</evidence>
<gene>
    <name evidence="9" type="ORF">C5167_047145</name>
</gene>
<evidence type="ECO:0000313" key="9">
    <source>
        <dbReference type="EMBL" id="RZC84359.1"/>
    </source>
</evidence>
<feature type="domain" description="Major facilitator superfamily (MFS) profile" evidence="8">
    <location>
        <begin position="1"/>
        <end position="220"/>
    </location>
</feature>
<keyword evidence="2" id="KW-0813">Transport</keyword>
<dbReference type="STRING" id="3469.A0A4Y7LJK8"/>
<dbReference type="InterPro" id="IPR044770">
    <property type="entry name" value="MFS_spinster-like"/>
</dbReference>
<dbReference type="PANTHER" id="PTHR23505:SF52">
    <property type="entry name" value="MAJOR FACILITATOR SUPERFAMILY PROTEIN"/>
    <property type="match status" value="1"/>
</dbReference>
<keyword evidence="5 7" id="KW-0472">Membrane</keyword>
<keyword evidence="4 7" id="KW-1133">Transmembrane helix</keyword>
<evidence type="ECO:0000256" key="3">
    <source>
        <dbReference type="ARBA" id="ARBA00022692"/>
    </source>
</evidence>
<feature type="transmembrane region" description="Helical" evidence="7">
    <location>
        <begin position="128"/>
        <end position="148"/>
    </location>
</feature>
<evidence type="ECO:0000256" key="1">
    <source>
        <dbReference type="ARBA" id="ARBA00004141"/>
    </source>
</evidence>
<feature type="transmembrane region" description="Helical" evidence="7">
    <location>
        <begin position="93"/>
        <end position="116"/>
    </location>
</feature>
<dbReference type="Gene3D" id="1.20.1250.20">
    <property type="entry name" value="MFS general substrate transporter like domains"/>
    <property type="match status" value="1"/>
</dbReference>
<feature type="non-terminal residue" evidence="9">
    <location>
        <position position="1"/>
    </location>
</feature>
<dbReference type="EMBL" id="CM010725">
    <property type="protein sequence ID" value="RZC84359.1"/>
    <property type="molecule type" value="Genomic_DNA"/>
</dbReference>
<protein>
    <recommendedName>
        <fullName evidence="8">Major facilitator superfamily (MFS) profile domain-containing protein</fullName>
    </recommendedName>
</protein>
<dbReference type="InterPro" id="IPR011701">
    <property type="entry name" value="MFS"/>
</dbReference>
<evidence type="ECO:0000256" key="6">
    <source>
        <dbReference type="ARBA" id="ARBA00024338"/>
    </source>
</evidence>
<comment type="similarity">
    <text evidence="6">Belongs to the major facilitator superfamily. Spinster (TC 2.A.1.49) family.</text>
</comment>
<dbReference type="GO" id="GO:0022857">
    <property type="term" value="F:transmembrane transporter activity"/>
    <property type="evidence" value="ECO:0007669"/>
    <property type="project" value="InterPro"/>
</dbReference>
<dbReference type="Proteomes" id="UP000316621">
    <property type="component" value="Chromosome 11"/>
</dbReference>
<dbReference type="InterPro" id="IPR020846">
    <property type="entry name" value="MFS_dom"/>
</dbReference>
<sequence length="220" mass="24214">TFVKALSNSSKECENSLKDEFAKFQSVYEKFSKKKAAHLQAFEAERTPWARHVRLNNSVAVSRGLNGIGLAIVIPAIQSVVADSTYDHNRGVAFWWLQVTGNIGTILGGLLSVLLTSTSFMGIAGWRIFFHLVAIISVIVGILLGLFAKDPRFVDKSSTNGSSFAKSLLLEFKELFQPTKSVMKIRSFQIIVAQGVGGSFPWSALSFAPMWLELIGFTHK</sequence>
<feature type="transmembrane region" description="Helical" evidence="7">
    <location>
        <begin position="64"/>
        <end position="81"/>
    </location>
</feature>
<keyword evidence="3 7" id="KW-0812">Transmembrane</keyword>